<evidence type="ECO:0000313" key="2">
    <source>
        <dbReference type="Proteomes" id="UP001165090"/>
    </source>
</evidence>
<evidence type="ECO:0008006" key="3">
    <source>
        <dbReference type="Google" id="ProtNLM"/>
    </source>
</evidence>
<comment type="caution">
    <text evidence="1">The sequence shown here is derived from an EMBL/GenBank/DDBJ whole genome shotgun (WGS) entry which is preliminary data.</text>
</comment>
<keyword evidence="2" id="KW-1185">Reference proteome</keyword>
<name>A0ABQ5RQS3_9CHLO</name>
<evidence type="ECO:0000313" key="1">
    <source>
        <dbReference type="EMBL" id="GLI59599.1"/>
    </source>
</evidence>
<proteinExistence type="predicted"/>
<protein>
    <recommendedName>
        <fullName evidence="3">Secreted protein</fullName>
    </recommendedName>
</protein>
<dbReference type="EMBL" id="BSDZ01000004">
    <property type="protein sequence ID" value="GLI59599.1"/>
    <property type="molecule type" value="Genomic_DNA"/>
</dbReference>
<reference evidence="1 2" key="1">
    <citation type="journal article" date="2023" name="IScience">
        <title>Expanded male sex-determining region conserved during the evolution of homothallism in the green alga Volvox.</title>
        <authorList>
            <person name="Yamamoto K."/>
            <person name="Matsuzaki R."/>
            <person name="Mahakham W."/>
            <person name="Heman W."/>
            <person name="Sekimoto H."/>
            <person name="Kawachi M."/>
            <person name="Minakuchi Y."/>
            <person name="Toyoda A."/>
            <person name="Nozaki H."/>
        </authorList>
    </citation>
    <scope>NUCLEOTIDE SEQUENCE [LARGE SCALE GENOMIC DNA]</scope>
    <source>
        <strain evidence="1 2">NIES-4468</strain>
    </source>
</reference>
<sequence>MVAVVAAVAMLAGGAKLPPLPLAAAAAMTAKGTAVPPQLLVITAPMPAADFPVRMLGACIAIPVYLSACLHHSTPFSHVSLILSPRQNNPPSRPCNTAHASQ</sequence>
<gene>
    <name evidence="1" type="ORF">VaNZ11_001528</name>
</gene>
<organism evidence="1 2">
    <name type="scientific">Volvox africanus</name>
    <dbReference type="NCBI Taxonomy" id="51714"/>
    <lineage>
        <taxon>Eukaryota</taxon>
        <taxon>Viridiplantae</taxon>
        <taxon>Chlorophyta</taxon>
        <taxon>core chlorophytes</taxon>
        <taxon>Chlorophyceae</taxon>
        <taxon>CS clade</taxon>
        <taxon>Chlamydomonadales</taxon>
        <taxon>Volvocaceae</taxon>
        <taxon>Volvox</taxon>
    </lineage>
</organism>
<accession>A0ABQ5RQS3</accession>
<dbReference type="Proteomes" id="UP001165090">
    <property type="component" value="Unassembled WGS sequence"/>
</dbReference>